<accession>A0A401T3V8</accession>
<comment type="caution">
    <text evidence="2">The sequence shown here is derived from an EMBL/GenBank/DDBJ whole genome shotgun (WGS) entry which is preliminary data.</text>
</comment>
<evidence type="ECO:0000256" key="1">
    <source>
        <dbReference type="SAM" id="MobiDB-lite"/>
    </source>
</evidence>
<name>A0A401T3V8_CHIPU</name>
<feature type="region of interest" description="Disordered" evidence="1">
    <location>
        <begin position="157"/>
        <end position="197"/>
    </location>
</feature>
<keyword evidence="3" id="KW-1185">Reference proteome</keyword>
<feature type="compositionally biased region" description="Polar residues" evidence="1">
    <location>
        <begin position="162"/>
        <end position="189"/>
    </location>
</feature>
<evidence type="ECO:0000313" key="2">
    <source>
        <dbReference type="EMBL" id="GCC37325.1"/>
    </source>
</evidence>
<sequence>MGIPTRTDEGEVDAAALSQAHLIAVDDPIPRGKNDVRNKVIVELLGIERLSDSQKLLGRTNLQLIDIVQGTVWSSLTERKASVSILQKPADPTGSGGISSEEQVTERPSNELEEQKVQVEQTVSPVAGPLKVQSSPDQMTDRPSTHRGSLFTIRMRKLDVPSSETSEIDNSQIESINTTPRPTRMPSLSQEREQENADLSRYLKSIVSPQTAANL</sequence>
<dbReference type="OrthoDB" id="2144823at2759"/>
<evidence type="ECO:0000313" key="3">
    <source>
        <dbReference type="Proteomes" id="UP000287033"/>
    </source>
</evidence>
<feature type="region of interest" description="Disordered" evidence="1">
    <location>
        <begin position="85"/>
        <end position="122"/>
    </location>
</feature>
<dbReference type="AlphaFoldDB" id="A0A401T3V8"/>
<proteinExistence type="predicted"/>
<dbReference type="Proteomes" id="UP000287033">
    <property type="component" value="Unassembled WGS sequence"/>
</dbReference>
<protein>
    <submittedName>
        <fullName evidence="2">Uncharacterized protein</fullName>
    </submittedName>
</protein>
<organism evidence="2 3">
    <name type="scientific">Chiloscyllium punctatum</name>
    <name type="common">Brownbanded bambooshark</name>
    <name type="synonym">Hemiscyllium punctatum</name>
    <dbReference type="NCBI Taxonomy" id="137246"/>
    <lineage>
        <taxon>Eukaryota</taxon>
        <taxon>Metazoa</taxon>
        <taxon>Chordata</taxon>
        <taxon>Craniata</taxon>
        <taxon>Vertebrata</taxon>
        <taxon>Chondrichthyes</taxon>
        <taxon>Elasmobranchii</taxon>
        <taxon>Galeomorphii</taxon>
        <taxon>Galeoidea</taxon>
        <taxon>Orectolobiformes</taxon>
        <taxon>Hemiscylliidae</taxon>
        <taxon>Chiloscyllium</taxon>
    </lineage>
</organism>
<reference evidence="2 3" key="1">
    <citation type="journal article" date="2018" name="Nat. Ecol. Evol.">
        <title>Shark genomes provide insights into elasmobranch evolution and the origin of vertebrates.</title>
        <authorList>
            <person name="Hara Y"/>
            <person name="Yamaguchi K"/>
            <person name="Onimaru K"/>
            <person name="Kadota M"/>
            <person name="Koyanagi M"/>
            <person name="Keeley SD"/>
            <person name="Tatsumi K"/>
            <person name="Tanaka K"/>
            <person name="Motone F"/>
            <person name="Kageyama Y"/>
            <person name="Nozu R"/>
            <person name="Adachi N"/>
            <person name="Nishimura O"/>
            <person name="Nakagawa R"/>
            <person name="Tanegashima C"/>
            <person name="Kiyatake I"/>
            <person name="Matsumoto R"/>
            <person name="Murakumo K"/>
            <person name="Nishida K"/>
            <person name="Terakita A"/>
            <person name="Kuratani S"/>
            <person name="Sato K"/>
            <person name="Hyodo S Kuraku.S."/>
        </authorList>
    </citation>
    <scope>NUCLEOTIDE SEQUENCE [LARGE SCALE GENOMIC DNA]</scope>
</reference>
<feature type="compositionally biased region" description="Basic and acidic residues" evidence="1">
    <location>
        <begin position="104"/>
        <end position="117"/>
    </location>
</feature>
<gene>
    <name evidence="2" type="ORF">chiPu_0015829</name>
</gene>
<dbReference type="EMBL" id="BEZZ01000979">
    <property type="protein sequence ID" value="GCC37325.1"/>
    <property type="molecule type" value="Genomic_DNA"/>
</dbReference>